<dbReference type="Pfam" id="PF04937">
    <property type="entry name" value="DUF659"/>
    <property type="match status" value="1"/>
</dbReference>
<dbReference type="SUPFAM" id="SSF53098">
    <property type="entry name" value="Ribonuclease H-like"/>
    <property type="match status" value="1"/>
</dbReference>
<dbReference type="AlphaFoldDB" id="A0AA38U2Y8"/>
<dbReference type="InterPro" id="IPR008906">
    <property type="entry name" value="HATC_C_dom"/>
</dbReference>
<feature type="domain" description="HAT C-terminal dimerisation" evidence="2">
    <location>
        <begin position="334"/>
        <end position="402"/>
    </location>
</feature>
<keyword evidence="4" id="KW-1185">Reference proteome</keyword>
<evidence type="ECO:0000313" key="3">
    <source>
        <dbReference type="EMBL" id="KAJ9567783.1"/>
    </source>
</evidence>
<dbReference type="Proteomes" id="UP001172457">
    <property type="component" value="Chromosome 1"/>
</dbReference>
<comment type="caution">
    <text evidence="3">The sequence shown here is derived from an EMBL/GenBank/DDBJ whole genome shotgun (WGS) entry which is preliminary data.</text>
</comment>
<gene>
    <name evidence="3" type="ORF">OSB04_003749</name>
</gene>
<dbReference type="InterPro" id="IPR007021">
    <property type="entry name" value="DUF659"/>
</dbReference>
<dbReference type="EMBL" id="JARYMX010000001">
    <property type="protein sequence ID" value="KAJ9567783.1"/>
    <property type="molecule type" value="Genomic_DNA"/>
</dbReference>
<dbReference type="PANTHER" id="PTHR32166:SF81">
    <property type="entry name" value="OS06G0658400 PROTEIN"/>
    <property type="match status" value="1"/>
</dbReference>
<evidence type="ECO:0000259" key="1">
    <source>
        <dbReference type="Pfam" id="PF04937"/>
    </source>
</evidence>
<feature type="domain" description="DUF659" evidence="1">
    <location>
        <begin position="46"/>
        <end position="162"/>
    </location>
</feature>
<organism evidence="3 4">
    <name type="scientific">Centaurea solstitialis</name>
    <name type="common">yellow star-thistle</name>
    <dbReference type="NCBI Taxonomy" id="347529"/>
    <lineage>
        <taxon>Eukaryota</taxon>
        <taxon>Viridiplantae</taxon>
        <taxon>Streptophyta</taxon>
        <taxon>Embryophyta</taxon>
        <taxon>Tracheophyta</taxon>
        <taxon>Spermatophyta</taxon>
        <taxon>Magnoliopsida</taxon>
        <taxon>eudicotyledons</taxon>
        <taxon>Gunneridae</taxon>
        <taxon>Pentapetalae</taxon>
        <taxon>asterids</taxon>
        <taxon>campanulids</taxon>
        <taxon>Asterales</taxon>
        <taxon>Asteraceae</taxon>
        <taxon>Carduoideae</taxon>
        <taxon>Cardueae</taxon>
        <taxon>Centaureinae</taxon>
        <taxon>Centaurea</taxon>
    </lineage>
</organism>
<proteinExistence type="predicted"/>
<protein>
    <submittedName>
        <fullName evidence="3">Uncharacterized protein</fullName>
    </submittedName>
</protein>
<dbReference type="InterPro" id="IPR012337">
    <property type="entry name" value="RNaseH-like_sf"/>
</dbReference>
<accession>A0AA38U2Y8</accession>
<dbReference type="PANTHER" id="PTHR32166">
    <property type="entry name" value="OSJNBA0013A04.12 PROTEIN"/>
    <property type="match status" value="1"/>
</dbReference>
<name>A0AA38U2Y8_9ASTR</name>
<evidence type="ECO:0000313" key="4">
    <source>
        <dbReference type="Proteomes" id="UP001172457"/>
    </source>
</evidence>
<evidence type="ECO:0000259" key="2">
    <source>
        <dbReference type="Pfam" id="PF05699"/>
    </source>
</evidence>
<dbReference type="Pfam" id="PF05699">
    <property type="entry name" value="Dimer_Tnp_hAT"/>
    <property type="match status" value="1"/>
</dbReference>
<sequence length="460" mass="52000">MERDAVDMKTVRGLCANGIPFNVLRNPQFVEMVNAIKRAPDGSKPPSYQKARTVLLDECVQDVEKDLTSVKDTWYTQGVSIISDGWSNVKHRPLINVLAVNSRGAMFMYAEDFSGVKKTGVEISKLLLGAIETIGPSNVLQVVTDNASNCKAAGREIEKGDENTKNIASQVVDTIRDDNFWDDIGSVLAITKPIFLLIKFCDGEGSKICEIYERMDNMMGEIKDVMKDNEYASYYSQVEKIVLARWEKMTIPLHCLGFALNPRFYDKNYLSKMAPGGIPRKVPNQDVEVVSGVMATFDKVSENEEEGRVLRDQFARFHMKKGIYSMAATQADAVTMDPIDWWSTYGSETSELAEVAKKVLSQPISSSSAERNWSTYSYIHNVKRNRLNSKRADKLVFIHSNIRLQSRFLDSYKAGPHKKWDIDPESTYIEGSSSRLQEMAWENLDEEDMEDGNGKRQRLD</sequence>
<reference evidence="3" key="1">
    <citation type="submission" date="2023-03" db="EMBL/GenBank/DDBJ databases">
        <title>Chromosome-scale reference genome and RAD-based genetic map of yellow starthistle (Centaurea solstitialis) reveal putative structural variation and QTLs associated with invader traits.</title>
        <authorList>
            <person name="Reatini B."/>
            <person name="Cang F.A."/>
            <person name="Jiang Q."/>
            <person name="Mckibben M.T.W."/>
            <person name="Barker M.S."/>
            <person name="Rieseberg L.H."/>
            <person name="Dlugosch K.M."/>
        </authorList>
    </citation>
    <scope>NUCLEOTIDE SEQUENCE</scope>
    <source>
        <strain evidence="3">CAN-66</strain>
        <tissue evidence="3">Leaf</tissue>
    </source>
</reference>
<dbReference type="GO" id="GO:0046983">
    <property type="term" value="F:protein dimerization activity"/>
    <property type="evidence" value="ECO:0007669"/>
    <property type="project" value="InterPro"/>
</dbReference>